<dbReference type="InterPro" id="IPR008000">
    <property type="entry name" value="Rham/fucose_mutarotase"/>
</dbReference>
<dbReference type="EMBL" id="AACCXM010000001">
    <property type="protein sequence ID" value="EAK0467975.1"/>
    <property type="molecule type" value="Genomic_DNA"/>
</dbReference>
<dbReference type="Proteomes" id="UP000557842">
    <property type="component" value="Unassembled WGS sequence"/>
</dbReference>
<evidence type="ECO:0000313" key="7">
    <source>
        <dbReference type="Proteomes" id="UP000535509"/>
    </source>
</evidence>
<dbReference type="InterPro" id="IPR052350">
    <property type="entry name" value="Metallo-dep_Lactonases"/>
</dbReference>
<dbReference type="InterPro" id="IPR006680">
    <property type="entry name" value="Amidohydro-rel"/>
</dbReference>
<dbReference type="AlphaFoldDB" id="A0A5L8JGX3"/>
<dbReference type="EMBL" id="AACCXK010000002">
    <property type="protein sequence ID" value="EAK0452252.1"/>
    <property type="molecule type" value="Genomic_DNA"/>
</dbReference>
<sequence>MLEIVDTHFHIWDLDILHLPWLNSYKGVINRSFDIDDICKAYGKYDLCFKGGIYVEVDCDDRVKEDEHIFSLNSPFILAKIMRAKLCEHMRLPLGIAGVREPLHIDSSKRGRCLEKSFISGLEVLSQMDLIFESCNRVDEIEDIYSALSLVPDLKVVINHCANVKELNSEYKRTMSKIAKLPNAYLKISGFATNDKSFVKNLLNFVTGEFDKSKLLYASNFPVVELYSNFDEHLQILREYFADDADFFSKNAKKLYKINKTQKFASVIKIRKDKIDTYKKLHENPLSGVNKMIKECGITRYEIYHRDDMLFSIMEYNGDDFDYDMTKMANDEATKEWWKLTDPCQKRIEDAKKDEWWAAMDLVYRLK</sequence>
<dbReference type="InterPro" id="IPR032466">
    <property type="entry name" value="Metal_Hydrolase"/>
</dbReference>
<comment type="similarity">
    <text evidence="1">Belongs to the metallo-dependent hydrolases superfamily.</text>
</comment>
<dbReference type="GO" id="GO:0062192">
    <property type="term" value="F:L-rhamnose mutarotase activity"/>
    <property type="evidence" value="ECO:0007669"/>
    <property type="project" value="UniProtKB-EC"/>
</dbReference>
<dbReference type="EC" id="5.1.3.32" evidence="5"/>
<accession>A0A5L8JGX3</accession>
<evidence type="ECO:0000256" key="1">
    <source>
        <dbReference type="ARBA" id="ARBA00038310"/>
    </source>
</evidence>
<dbReference type="SUPFAM" id="SSF54909">
    <property type="entry name" value="Dimeric alpha+beta barrel"/>
    <property type="match status" value="1"/>
</dbReference>
<dbReference type="PANTHER" id="PTHR43569:SF2">
    <property type="entry name" value="AMIDOHYDROLASE-RELATED DOMAIN-CONTAINING PROTEIN"/>
    <property type="match status" value="1"/>
</dbReference>
<evidence type="ECO:0000259" key="2">
    <source>
        <dbReference type="Pfam" id="PF04909"/>
    </source>
</evidence>
<evidence type="ECO:0000313" key="5">
    <source>
        <dbReference type="EMBL" id="EAK0452252.1"/>
    </source>
</evidence>
<dbReference type="EMBL" id="AABTCC010000021">
    <property type="protein sequence ID" value="EAI8859557.1"/>
    <property type="molecule type" value="Genomic_DNA"/>
</dbReference>
<dbReference type="Gene3D" id="3.30.70.100">
    <property type="match status" value="1"/>
</dbReference>
<dbReference type="InterPro" id="IPR011008">
    <property type="entry name" value="Dimeric_a/b-barrel"/>
</dbReference>
<dbReference type="Pfam" id="PF05336">
    <property type="entry name" value="rhaM"/>
    <property type="match status" value="1"/>
</dbReference>
<keyword evidence="5" id="KW-0413">Isomerase</keyword>
<name>A0A5L8JGX3_CAMFE</name>
<dbReference type="OMA" id="KAVHIEC"/>
<proteinExistence type="inferred from homology"/>
<dbReference type="GeneID" id="61064894"/>
<gene>
    <name evidence="5" type="ORF">AAH17_01050</name>
    <name evidence="6" type="ORF">AAH24_01110</name>
    <name evidence="3" type="ORF">BVH53_00465</name>
    <name evidence="4" type="ORF">CX802_06945</name>
</gene>
<feature type="domain" description="Amidohydrolase-related" evidence="2">
    <location>
        <begin position="120"/>
        <end position="257"/>
    </location>
</feature>
<dbReference type="Gene3D" id="3.20.20.140">
    <property type="entry name" value="Metal-dependent hydrolases"/>
    <property type="match status" value="1"/>
</dbReference>
<keyword evidence="7" id="KW-1185">Reference proteome</keyword>
<evidence type="ECO:0000313" key="4">
    <source>
        <dbReference type="EMBL" id="EAI8859557.1"/>
    </source>
</evidence>
<dbReference type="GO" id="GO:0016787">
    <property type="term" value="F:hydrolase activity"/>
    <property type="evidence" value="ECO:0007669"/>
    <property type="project" value="InterPro"/>
</dbReference>
<reference evidence="5 8" key="1">
    <citation type="submission" date="2018-05" db="EMBL/GenBank/DDBJ databases">
        <authorList>
            <consortium name="PulseNet: The National Subtyping Network for Foodborne Disease Surveillance"/>
            <person name="Tarr C.L."/>
            <person name="Trees E."/>
            <person name="Katz L.S."/>
            <person name="Carleton-Romer H.A."/>
            <person name="Stroika S."/>
            <person name="Kucerova Z."/>
            <person name="Roache K.F."/>
            <person name="Sabol A.L."/>
            <person name="Besser J."/>
            <person name="Gerner-Smidt P."/>
        </authorList>
    </citation>
    <scope>NUCLEOTIDE SEQUENCE</scope>
    <source>
        <strain evidence="5">2014D-0197</strain>
        <strain evidence="3 8">2016D-0221</strain>
        <strain evidence="6">D4313</strain>
        <strain evidence="4 7">PNUSAC001503</strain>
    </source>
</reference>
<evidence type="ECO:0000313" key="6">
    <source>
        <dbReference type="EMBL" id="EAK0467975.1"/>
    </source>
</evidence>
<dbReference type="EMBL" id="AABQDW010000001">
    <property type="protein sequence ID" value="EAI5407188.1"/>
    <property type="molecule type" value="Genomic_DNA"/>
</dbReference>
<comment type="caution">
    <text evidence="5">The sequence shown here is derived from an EMBL/GenBank/DDBJ whole genome shotgun (WGS) entry which is preliminary data.</text>
</comment>
<evidence type="ECO:0000313" key="3">
    <source>
        <dbReference type="EMBL" id="EAI5407188.1"/>
    </source>
</evidence>
<evidence type="ECO:0000313" key="8">
    <source>
        <dbReference type="Proteomes" id="UP000557842"/>
    </source>
</evidence>
<dbReference type="SUPFAM" id="SSF51556">
    <property type="entry name" value="Metallo-dependent hydrolases"/>
    <property type="match status" value="1"/>
</dbReference>
<dbReference type="Proteomes" id="UP000535509">
    <property type="component" value="Unassembled WGS sequence"/>
</dbReference>
<protein>
    <submittedName>
        <fullName evidence="5">L-rhamnose mutarotase</fullName>
        <ecNumber evidence="5">5.1.3.32</ecNumber>
    </submittedName>
</protein>
<dbReference type="PANTHER" id="PTHR43569">
    <property type="entry name" value="AMIDOHYDROLASE"/>
    <property type="match status" value="1"/>
</dbReference>
<dbReference type="RefSeq" id="WP_002849637.1">
    <property type="nucleotide sequence ID" value="NZ_AABUZP020000005.1"/>
</dbReference>
<dbReference type="Pfam" id="PF04909">
    <property type="entry name" value="Amidohydro_2"/>
    <property type="match status" value="1"/>
</dbReference>
<organism evidence="5">
    <name type="scientific">Campylobacter fetus</name>
    <dbReference type="NCBI Taxonomy" id="196"/>
    <lineage>
        <taxon>Bacteria</taxon>
        <taxon>Pseudomonadati</taxon>
        <taxon>Campylobacterota</taxon>
        <taxon>Epsilonproteobacteria</taxon>
        <taxon>Campylobacterales</taxon>
        <taxon>Campylobacteraceae</taxon>
        <taxon>Campylobacter</taxon>
    </lineage>
</organism>